<protein>
    <recommendedName>
        <fullName evidence="2">DNA polymerase III subunit delta</fullName>
        <ecNumber evidence="1">2.7.7.7</ecNumber>
    </recommendedName>
</protein>
<dbReference type="GO" id="GO:0003677">
    <property type="term" value="F:DNA binding"/>
    <property type="evidence" value="ECO:0007669"/>
    <property type="project" value="InterPro"/>
</dbReference>
<dbReference type="EMBL" id="CP018477">
    <property type="protein sequence ID" value="ASV74424.1"/>
    <property type="molecule type" value="Genomic_DNA"/>
</dbReference>
<evidence type="ECO:0000256" key="5">
    <source>
        <dbReference type="ARBA" id="ARBA00022705"/>
    </source>
</evidence>
<comment type="catalytic activity">
    <reaction evidence="8">
        <text>DNA(n) + a 2'-deoxyribonucleoside 5'-triphosphate = DNA(n+1) + diphosphate</text>
        <dbReference type="Rhea" id="RHEA:22508"/>
        <dbReference type="Rhea" id="RHEA-COMP:17339"/>
        <dbReference type="Rhea" id="RHEA-COMP:17340"/>
        <dbReference type="ChEBI" id="CHEBI:33019"/>
        <dbReference type="ChEBI" id="CHEBI:61560"/>
        <dbReference type="ChEBI" id="CHEBI:173112"/>
        <dbReference type="EC" id="2.7.7.7"/>
    </reaction>
</comment>
<dbReference type="OrthoDB" id="269621at2"/>
<evidence type="ECO:0000313" key="11">
    <source>
        <dbReference type="Proteomes" id="UP000215086"/>
    </source>
</evidence>
<dbReference type="KEGG" id="ttf:THTE_1822"/>
<evidence type="ECO:0000256" key="1">
    <source>
        <dbReference type="ARBA" id="ARBA00012417"/>
    </source>
</evidence>
<dbReference type="AlphaFoldDB" id="A0A286REP2"/>
<dbReference type="InterPro" id="IPR008921">
    <property type="entry name" value="DNA_pol3_clamp-load_cplx_C"/>
</dbReference>
<dbReference type="GO" id="GO:0009360">
    <property type="term" value="C:DNA polymerase III complex"/>
    <property type="evidence" value="ECO:0007669"/>
    <property type="project" value="InterPro"/>
</dbReference>
<evidence type="ECO:0000256" key="7">
    <source>
        <dbReference type="ARBA" id="ARBA00034754"/>
    </source>
</evidence>
<dbReference type="PANTHER" id="PTHR34388">
    <property type="entry name" value="DNA POLYMERASE III SUBUNIT DELTA"/>
    <property type="match status" value="1"/>
</dbReference>
<evidence type="ECO:0000259" key="9">
    <source>
        <dbReference type="Pfam" id="PF06144"/>
    </source>
</evidence>
<dbReference type="Gene3D" id="1.20.272.10">
    <property type="match status" value="1"/>
</dbReference>
<dbReference type="PANTHER" id="PTHR34388:SF1">
    <property type="entry name" value="DNA POLYMERASE III SUBUNIT DELTA"/>
    <property type="match status" value="1"/>
</dbReference>
<evidence type="ECO:0000256" key="6">
    <source>
        <dbReference type="ARBA" id="ARBA00022932"/>
    </source>
</evidence>
<dbReference type="SUPFAM" id="SSF52540">
    <property type="entry name" value="P-loop containing nucleoside triphosphate hydrolases"/>
    <property type="match status" value="1"/>
</dbReference>
<dbReference type="GO" id="GO:0006261">
    <property type="term" value="P:DNA-templated DNA replication"/>
    <property type="evidence" value="ECO:0007669"/>
    <property type="project" value="TreeGrafter"/>
</dbReference>
<evidence type="ECO:0000256" key="8">
    <source>
        <dbReference type="ARBA" id="ARBA00049244"/>
    </source>
</evidence>
<gene>
    <name evidence="10" type="ORF">THTE_1822</name>
</gene>
<keyword evidence="3 10" id="KW-0808">Transferase</keyword>
<dbReference type="GO" id="GO:0003887">
    <property type="term" value="F:DNA-directed DNA polymerase activity"/>
    <property type="evidence" value="ECO:0007669"/>
    <property type="project" value="UniProtKB-KW"/>
</dbReference>
<dbReference type="SUPFAM" id="SSF48019">
    <property type="entry name" value="post-AAA+ oligomerization domain-like"/>
    <property type="match status" value="1"/>
</dbReference>
<dbReference type="Proteomes" id="UP000215086">
    <property type="component" value="Chromosome"/>
</dbReference>
<dbReference type="Gene3D" id="3.40.50.300">
    <property type="entry name" value="P-loop containing nucleotide triphosphate hydrolases"/>
    <property type="match status" value="1"/>
</dbReference>
<feature type="domain" description="DNA polymerase III delta N-terminal" evidence="9">
    <location>
        <begin position="24"/>
        <end position="139"/>
    </location>
</feature>
<dbReference type="InterPro" id="IPR005790">
    <property type="entry name" value="DNA_polIII_delta"/>
</dbReference>
<dbReference type="Gene3D" id="1.10.8.60">
    <property type="match status" value="1"/>
</dbReference>
<keyword evidence="11" id="KW-1185">Reference proteome</keyword>
<dbReference type="NCBIfam" id="TIGR01128">
    <property type="entry name" value="holA"/>
    <property type="match status" value="1"/>
</dbReference>
<evidence type="ECO:0000256" key="2">
    <source>
        <dbReference type="ARBA" id="ARBA00017703"/>
    </source>
</evidence>
<accession>A0A286REP2</accession>
<proteinExistence type="inferred from homology"/>
<dbReference type="Pfam" id="PF06144">
    <property type="entry name" value="DNA_pol3_delta"/>
    <property type="match status" value="1"/>
</dbReference>
<keyword evidence="6" id="KW-0239">DNA-directed DNA polymerase</keyword>
<reference evidence="10 11" key="1">
    <citation type="journal article" name="Front. Microbiol.">
        <title>Sugar Metabolism of the First Thermophilic Planctomycete Thermogutta terrifontis: Comparative Genomic and Transcriptomic Approaches.</title>
        <authorList>
            <person name="Elcheninov A.G."/>
            <person name="Menzel P."/>
            <person name="Gudbergsdottir S.R."/>
            <person name="Slesarev A.I."/>
            <person name="Kadnikov V.V."/>
            <person name="Krogh A."/>
            <person name="Bonch-Osmolovskaya E.A."/>
            <person name="Peng X."/>
            <person name="Kublanov I.V."/>
        </authorList>
    </citation>
    <scope>NUCLEOTIDE SEQUENCE [LARGE SCALE GENOMIC DNA]</scope>
    <source>
        <strain evidence="10 11">R1</strain>
    </source>
</reference>
<keyword evidence="4 10" id="KW-0548">Nucleotidyltransferase</keyword>
<organism evidence="10 11">
    <name type="scientific">Thermogutta terrifontis</name>
    <dbReference type="NCBI Taxonomy" id="1331910"/>
    <lineage>
        <taxon>Bacteria</taxon>
        <taxon>Pseudomonadati</taxon>
        <taxon>Planctomycetota</taxon>
        <taxon>Planctomycetia</taxon>
        <taxon>Pirellulales</taxon>
        <taxon>Thermoguttaceae</taxon>
        <taxon>Thermogutta</taxon>
    </lineage>
</organism>
<keyword evidence="5" id="KW-0235">DNA replication</keyword>
<sequence>MRPSVLSALEFLLQENVPESFIWVTYGDDEYLHTLTLQKLRKVWLPQPEDELNLSEFCGDDVTWADVYRELVTVSMFTTHPRVVIVTQADNFVTRHRAELEKWVSESSRRNILAISVHQWSPQTRLAKLVAEKGVAVECSFSKKKRPELVAWIRKWGRQQYGLTLESEAAELLLESVGPVSGLVDQELRKLAGLGKKTITTEMVRELTGTWRTKTVWEIIHAALEGKTAAALTEVHRLLEAGETPLGILGMMAGTLRRYTLATHRYLHPVPGQPRVTLQGALSESGVPAFALKDEEMRLRRLGRHRAARLVHWLRMADAAMKGGLATDPRIVLERLIVVLGHPETADGRAAPV</sequence>
<evidence type="ECO:0000256" key="4">
    <source>
        <dbReference type="ARBA" id="ARBA00022695"/>
    </source>
</evidence>
<evidence type="ECO:0000256" key="3">
    <source>
        <dbReference type="ARBA" id="ARBA00022679"/>
    </source>
</evidence>
<dbReference type="EC" id="2.7.7.7" evidence="1"/>
<dbReference type="InterPro" id="IPR010372">
    <property type="entry name" value="DNA_pol3_delta_N"/>
</dbReference>
<dbReference type="RefSeq" id="WP_095414751.1">
    <property type="nucleotide sequence ID" value="NZ_CP018477.1"/>
</dbReference>
<name>A0A286REP2_9BACT</name>
<dbReference type="InterPro" id="IPR027417">
    <property type="entry name" value="P-loop_NTPase"/>
</dbReference>
<evidence type="ECO:0000313" key="10">
    <source>
        <dbReference type="EMBL" id="ASV74424.1"/>
    </source>
</evidence>
<comment type="similarity">
    <text evidence="7">Belongs to the DNA polymerase HolA subunit family.</text>
</comment>